<name>A0A7S3CWM6_9EUKA</name>
<organism evidence="2">
    <name type="scientific">Palpitomonas bilix</name>
    <dbReference type="NCBI Taxonomy" id="652834"/>
    <lineage>
        <taxon>Eukaryota</taxon>
        <taxon>Eukaryota incertae sedis</taxon>
    </lineage>
</organism>
<feature type="transmembrane region" description="Helical" evidence="1">
    <location>
        <begin position="6"/>
        <end position="25"/>
    </location>
</feature>
<protein>
    <recommendedName>
        <fullName evidence="3">Alpha-ketoglutarate-dependent dioxygenase AlkB-like domain-containing protein</fullName>
    </recommendedName>
</protein>
<reference evidence="2" key="1">
    <citation type="submission" date="2021-01" db="EMBL/GenBank/DDBJ databases">
        <authorList>
            <person name="Corre E."/>
            <person name="Pelletier E."/>
            <person name="Niang G."/>
            <person name="Scheremetjew M."/>
            <person name="Finn R."/>
            <person name="Kale V."/>
            <person name="Holt S."/>
            <person name="Cochrane G."/>
            <person name="Meng A."/>
            <person name="Brown T."/>
            <person name="Cohen L."/>
        </authorList>
    </citation>
    <scope>NUCLEOTIDE SEQUENCE</scope>
    <source>
        <strain evidence="2">NIES-2562</strain>
    </source>
</reference>
<proteinExistence type="predicted"/>
<keyword evidence="1" id="KW-0812">Transmembrane</keyword>
<gene>
    <name evidence="2" type="ORF">PBIL07802_LOCUS1708</name>
</gene>
<evidence type="ECO:0000313" key="2">
    <source>
        <dbReference type="EMBL" id="CAE0239559.1"/>
    </source>
</evidence>
<accession>A0A7S3CWM6</accession>
<evidence type="ECO:0000256" key="1">
    <source>
        <dbReference type="SAM" id="Phobius"/>
    </source>
</evidence>
<sequence>MLQPLLNPPLVLVLIIILPASPFGARMNAGVLRRHLDNDKSWACILSAGCTVKFSASTPALPTTSFLFECGDAIVFDASPSAEVFHAVEGVERGTCPHVLSPLLETRRIGVVVRGRVEQ</sequence>
<evidence type="ECO:0008006" key="3">
    <source>
        <dbReference type="Google" id="ProtNLM"/>
    </source>
</evidence>
<dbReference type="EMBL" id="HBIB01002609">
    <property type="protein sequence ID" value="CAE0239559.1"/>
    <property type="molecule type" value="Transcribed_RNA"/>
</dbReference>
<keyword evidence="1" id="KW-0472">Membrane</keyword>
<keyword evidence="1" id="KW-1133">Transmembrane helix</keyword>
<dbReference type="AlphaFoldDB" id="A0A7S3CWM6"/>